<evidence type="ECO:0000313" key="2">
    <source>
        <dbReference type="EMBL" id="CAI9161599.1"/>
    </source>
</evidence>
<feature type="compositionally biased region" description="Low complexity" evidence="1">
    <location>
        <begin position="44"/>
        <end position="58"/>
    </location>
</feature>
<organism evidence="2 3">
    <name type="scientific">Rangifer tarandus platyrhynchus</name>
    <name type="common">Svalbard reindeer</name>
    <dbReference type="NCBI Taxonomy" id="3082113"/>
    <lineage>
        <taxon>Eukaryota</taxon>
        <taxon>Metazoa</taxon>
        <taxon>Chordata</taxon>
        <taxon>Craniata</taxon>
        <taxon>Vertebrata</taxon>
        <taxon>Euteleostomi</taxon>
        <taxon>Mammalia</taxon>
        <taxon>Eutheria</taxon>
        <taxon>Laurasiatheria</taxon>
        <taxon>Artiodactyla</taxon>
        <taxon>Ruminantia</taxon>
        <taxon>Pecora</taxon>
        <taxon>Cervidae</taxon>
        <taxon>Odocoileinae</taxon>
        <taxon>Rangifer</taxon>
    </lineage>
</organism>
<feature type="compositionally biased region" description="Pro residues" evidence="1">
    <location>
        <begin position="27"/>
        <end position="43"/>
    </location>
</feature>
<protein>
    <submittedName>
        <fullName evidence="2">Uncharacterized protein</fullName>
    </submittedName>
</protein>
<evidence type="ECO:0000256" key="1">
    <source>
        <dbReference type="SAM" id="MobiDB-lite"/>
    </source>
</evidence>
<keyword evidence="3" id="KW-1185">Reference proteome</keyword>
<evidence type="ECO:0000313" key="3">
    <source>
        <dbReference type="Proteomes" id="UP001176941"/>
    </source>
</evidence>
<sequence length="174" mass="17588">MGTGVTEKSLKTHTFPGVRESGTAGIQPPPPTPPPPVPAPPGGARPASPGDSDSPDPGTLHSAPRDVVISACHPGPCGPGSPEGRSALSASARFRKAVEATPPEAAAAAAAAAGAGERADCGRRTLPSGARFPLRGQPFHFSRQFSDGCGWASLSLSLVIWKVDVLLILASSWS</sequence>
<dbReference type="EMBL" id="OX459956">
    <property type="protein sequence ID" value="CAI9161599.1"/>
    <property type="molecule type" value="Genomic_DNA"/>
</dbReference>
<feature type="region of interest" description="Disordered" evidence="1">
    <location>
        <begin position="1"/>
        <end position="90"/>
    </location>
</feature>
<proteinExistence type="predicted"/>
<reference evidence="2" key="1">
    <citation type="submission" date="2023-04" db="EMBL/GenBank/DDBJ databases">
        <authorList>
            <consortium name="ELIXIR-Norway"/>
        </authorList>
    </citation>
    <scope>NUCLEOTIDE SEQUENCE [LARGE SCALE GENOMIC DNA]</scope>
</reference>
<gene>
    <name evidence="2" type="ORF">MRATA1EN1_LOCUS10561</name>
</gene>
<name>A0ABN8YJ86_RANTA</name>
<accession>A0ABN8YJ86</accession>
<dbReference type="Proteomes" id="UP001176941">
    <property type="component" value="Chromosome 20"/>
</dbReference>